<keyword evidence="2" id="KW-1185">Reference proteome</keyword>
<protein>
    <recommendedName>
        <fullName evidence="3">UDP-N-acetylglucosamine kinase</fullName>
    </recommendedName>
</protein>
<name>A0A917F801_9PROT</name>
<dbReference type="Gene3D" id="3.40.50.300">
    <property type="entry name" value="P-loop containing nucleotide triphosphate hydrolases"/>
    <property type="match status" value="1"/>
</dbReference>
<dbReference type="Proteomes" id="UP000632498">
    <property type="component" value="Unassembled WGS sequence"/>
</dbReference>
<evidence type="ECO:0000313" key="2">
    <source>
        <dbReference type="Proteomes" id="UP000632498"/>
    </source>
</evidence>
<organism evidence="1 2">
    <name type="scientific">Terasakiella brassicae</name>
    <dbReference type="NCBI Taxonomy" id="1634917"/>
    <lineage>
        <taxon>Bacteria</taxon>
        <taxon>Pseudomonadati</taxon>
        <taxon>Pseudomonadota</taxon>
        <taxon>Alphaproteobacteria</taxon>
        <taxon>Rhodospirillales</taxon>
        <taxon>Terasakiellaceae</taxon>
        <taxon>Terasakiella</taxon>
    </lineage>
</organism>
<dbReference type="SUPFAM" id="SSF52540">
    <property type="entry name" value="P-loop containing nucleoside triphosphate hydrolases"/>
    <property type="match status" value="1"/>
</dbReference>
<reference evidence="1" key="1">
    <citation type="journal article" date="2014" name="Int. J. Syst. Evol. Microbiol.">
        <title>Complete genome sequence of Corynebacterium casei LMG S-19264T (=DSM 44701T), isolated from a smear-ripened cheese.</title>
        <authorList>
            <consortium name="US DOE Joint Genome Institute (JGI-PGF)"/>
            <person name="Walter F."/>
            <person name="Albersmeier A."/>
            <person name="Kalinowski J."/>
            <person name="Ruckert C."/>
        </authorList>
    </citation>
    <scope>NUCLEOTIDE SEQUENCE</scope>
    <source>
        <strain evidence="1">CGMCC 1.15254</strain>
    </source>
</reference>
<dbReference type="EMBL" id="BMHV01000004">
    <property type="protein sequence ID" value="GGF55539.1"/>
    <property type="molecule type" value="Genomic_DNA"/>
</dbReference>
<dbReference type="RefSeq" id="WP_188661489.1">
    <property type="nucleotide sequence ID" value="NZ_BMHV01000004.1"/>
</dbReference>
<accession>A0A917F801</accession>
<gene>
    <name evidence="1" type="ORF">GCM10011332_06180</name>
</gene>
<dbReference type="InterPro" id="IPR027417">
    <property type="entry name" value="P-loop_NTPase"/>
</dbReference>
<sequence length="63" mass="6611">MSAPILWLVAGPNGAGKSTIVARHNKDNLPVVNPDVIAASLTNISEAQKHIIAGRKALAQQDQ</sequence>
<proteinExistence type="predicted"/>
<reference evidence="1" key="2">
    <citation type="submission" date="2020-09" db="EMBL/GenBank/DDBJ databases">
        <authorList>
            <person name="Sun Q."/>
            <person name="Zhou Y."/>
        </authorList>
    </citation>
    <scope>NUCLEOTIDE SEQUENCE</scope>
    <source>
        <strain evidence="1">CGMCC 1.15254</strain>
    </source>
</reference>
<dbReference type="AlphaFoldDB" id="A0A917F801"/>
<evidence type="ECO:0000313" key="1">
    <source>
        <dbReference type="EMBL" id="GGF55539.1"/>
    </source>
</evidence>
<comment type="caution">
    <text evidence="1">The sequence shown here is derived from an EMBL/GenBank/DDBJ whole genome shotgun (WGS) entry which is preliminary data.</text>
</comment>
<evidence type="ECO:0008006" key="3">
    <source>
        <dbReference type="Google" id="ProtNLM"/>
    </source>
</evidence>